<dbReference type="GO" id="GO:0051287">
    <property type="term" value="F:NAD binding"/>
    <property type="evidence" value="ECO:0007669"/>
    <property type="project" value="InterPro"/>
</dbReference>
<name>A0A7D8Z1P9_VANHU</name>
<dbReference type="Proteomes" id="UP000473826">
    <property type="component" value="Unassembled WGS sequence"/>
</dbReference>
<feature type="domain" description="6-phosphogluconate dehydrogenase NADP-binding" evidence="1">
    <location>
        <begin position="22"/>
        <end position="50"/>
    </location>
</feature>
<evidence type="ECO:0000259" key="2">
    <source>
        <dbReference type="Pfam" id="PF14833"/>
    </source>
</evidence>
<dbReference type="InterPro" id="IPR013328">
    <property type="entry name" value="6PGD_dom2"/>
</dbReference>
<dbReference type="Gene3D" id="3.40.50.720">
    <property type="entry name" value="NAD(P)-binding Rossmann-like Domain"/>
    <property type="match status" value="1"/>
</dbReference>
<feature type="domain" description="3-hydroxyisobutyrate dehydrogenase-like NAD-binding" evidence="2">
    <location>
        <begin position="87"/>
        <end position="205"/>
    </location>
</feature>
<dbReference type="Gene3D" id="1.10.1040.10">
    <property type="entry name" value="N-(1-d-carboxylethyl)-l-norvaline Dehydrogenase, domain 2"/>
    <property type="match status" value="1"/>
</dbReference>
<dbReference type="InterPro" id="IPR029154">
    <property type="entry name" value="HIBADH-like_NADP-bd"/>
</dbReference>
<dbReference type="InterPro" id="IPR008927">
    <property type="entry name" value="6-PGluconate_DH-like_C_sf"/>
</dbReference>
<dbReference type="OrthoDB" id="435038at2759"/>
<dbReference type="PANTHER" id="PTHR43060">
    <property type="entry name" value="3-HYDROXYISOBUTYRATE DEHYDROGENASE-LIKE 1, MITOCHONDRIAL-RELATED"/>
    <property type="match status" value="1"/>
</dbReference>
<reference evidence="3 4" key="1">
    <citation type="journal article" date="2019" name="PLoS Genet.">
        <title>Convergent evolution of linked mating-type loci in basidiomycete fungi.</title>
        <authorList>
            <person name="Sun S."/>
            <person name="Coelho M.A."/>
            <person name="Heitman J."/>
            <person name="Nowrousian M."/>
        </authorList>
    </citation>
    <scope>NUCLEOTIDE SEQUENCE [LARGE SCALE GENOMIC DNA]</scope>
    <source>
        <strain evidence="3 4">CBS 4282</strain>
    </source>
</reference>
<comment type="caution">
    <text evidence="3">The sequence shown here is derived from an EMBL/GenBank/DDBJ whole genome shotgun (WGS) entry which is preliminary data.</text>
</comment>
<dbReference type="PANTHER" id="PTHR43060:SF17">
    <property type="entry name" value="L-THREONATE DEHYDROGENASE"/>
    <property type="match status" value="1"/>
</dbReference>
<evidence type="ECO:0000259" key="1">
    <source>
        <dbReference type="Pfam" id="PF03446"/>
    </source>
</evidence>
<sequence length="224" mass="23261">MITASPSSVAGLATTLARVRPDARLLDAPVSGGSTRAADGDLTILCAGIDAYEGTEAHAGPALTVLSALSAAKGNTDNLVFVPGEAGKGAALKVLNQHLAGPCITASAEYLALARRLGLPLLLTRDLLLSGPAWSFIMHHRGANMLNGLLQPPTAMISIWPKDLGIVVDEARKRGCAAPMASHAHQQFILGKANGWGADDDARWVCVLRNADSQYCEAVAFTGD</sequence>
<dbReference type="EMBL" id="QKWK01000008">
    <property type="protein sequence ID" value="TXT07423.1"/>
    <property type="molecule type" value="Genomic_DNA"/>
</dbReference>
<proteinExistence type="predicted"/>
<protein>
    <submittedName>
        <fullName evidence="3">Uncharacterized protein</fullName>
    </submittedName>
</protein>
<dbReference type="SUPFAM" id="SSF48179">
    <property type="entry name" value="6-phosphogluconate dehydrogenase C-terminal domain-like"/>
    <property type="match status" value="1"/>
</dbReference>
<accession>A0A7D8Z1P9</accession>
<dbReference type="InterPro" id="IPR006115">
    <property type="entry name" value="6PGDH_NADP-bd"/>
</dbReference>
<dbReference type="Pfam" id="PF03446">
    <property type="entry name" value="NAD_binding_2"/>
    <property type="match status" value="1"/>
</dbReference>
<keyword evidence="4" id="KW-1185">Reference proteome</keyword>
<evidence type="ECO:0000313" key="4">
    <source>
        <dbReference type="Proteomes" id="UP000473826"/>
    </source>
</evidence>
<gene>
    <name evidence="3" type="ORF">VHUM_03143</name>
</gene>
<organism evidence="3 4">
    <name type="scientific">Vanrija humicola</name>
    <name type="common">Yeast</name>
    <name type="synonym">Cryptococcus humicola</name>
    <dbReference type="NCBI Taxonomy" id="5417"/>
    <lineage>
        <taxon>Eukaryota</taxon>
        <taxon>Fungi</taxon>
        <taxon>Dikarya</taxon>
        <taxon>Basidiomycota</taxon>
        <taxon>Agaricomycotina</taxon>
        <taxon>Tremellomycetes</taxon>
        <taxon>Trichosporonales</taxon>
        <taxon>Trichosporonaceae</taxon>
        <taxon>Vanrija</taxon>
    </lineage>
</organism>
<evidence type="ECO:0000313" key="3">
    <source>
        <dbReference type="EMBL" id="TXT07423.1"/>
    </source>
</evidence>
<dbReference type="GO" id="GO:0050661">
    <property type="term" value="F:NADP binding"/>
    <property type="evidence" value="ECO:0007669"/>
    <property type="project" value="InterPro"/>
</dbReference>
<dbReference type="AlphaFoldDB" id="A0A7D8Z1P9"/>
<dbReference type="Pfam" id="PF14833">
    <property type="entry name" value="NAD_binding_11"/>
    <property type="match status" value="1"/>
</dbReference>